<gene>
    <name evidence="1" type="ordered locus">Desru_1603</name>
</gene>
<organism evidence="1 2">
    <name type="scientific">Desulforamulus ruminis (strain ATCC 23193 / DSM 2154 / NCIMB 8452 / DL)</name>
    <name type="common">Desulfotomaculum ruminis</name>
    <dbReference type="NCBI Taxonomy" id="696281"/>
    <lineage>
        <taxon>Bacteria</taxon>
        <taxon>Bacillati</taxon>
        <taxon>Bacillota</taxon>
        <taxon>Clostridia</taxon>
        <taxon>Eubacteriales</taxon>
        <taxon>Peptococcaceae</taxon>
        <taxon>Desulforamulus</taxon>
    </lineage>
</organism>
<dbReference type="AlphaFoldDB" id="F6DS89"/>
<name>F6DS89_DESRL</name>
<evidence type="ECO:0000313" key="2">
    <source>
        <dbReference type="Proteomes" id="UP000009234"/>
    </source>
</evidence>
<keyword evidence="2" id="KW-1185">Reference proteome</keyword>
<protein>
    <submittedName>
        <fullName evidence="1">Abnormal cell LINeage family member (Lin-5)</fullName>
    </submittedName>
</protein>
<accession>F6DS89</accession>
<dbReference type="RefSeq" id="WP_013841635.1">
    <property type="nucleotide sequence ID" value="NC_015589.1"/>
</dbReference>
<proteinExistence type="predicted"/>
<evidence type="ECO:0000313" key="1">
    <source>
        <dbReference type="EMBL" id="AEG59868.1"/>
    </source>
</evidence>
<dbReference type="EMBL" id="CP002780">
    <property type="protein sequence ID" value="AEG59868.1"/>
    <property type="molecule type" value="Genomic_DNA"/>
</dbReference>
<reference evidence="2" key="1">
    <citation type="submission" date="2011-05" db="EMBL/GenBank/DDBJ databases">
        <title>Complete sequence of Desulfotomaculum ruminis DSM 2154.</title>
        <authorList>
            <person name="Lucas S."/>
            <person name="Copeland A."/>
            <person name="Lapidus A."/>
            <person name="Cheng J.-F."/>
            <person name="Goodwin L."/>
            <person name="Pitluck S."/>
            <person name="Lu M."/>
            <person name="Detter J.C."/>
            <person name="Han C."/>
            <person name="Tapia R."/>
            <person name="Land M."/>
            <person name="Hauser L."/>
            <person name="Kyrpides N."/>
            <person name="Ivanova N."/>
            <person name="Mikhailova N."/>
            <person name="Pagani I."/>
            <person name="Stams A.J.M."/>
            <person name="Plugge C.M."/>
            <person name="Muyzer G."/>
            <person name="Kuever J."/>
            <person name="Parshina S.N."/>
            <person name="Ivanova A.E."/>
            <person name="Nazina T.N."/>
            <person name="Brambilla E."/>
            <person name="Spring S."/>
            <person name="Klenk H.-P."/>
            <person name="Woyke T."/>
        </authorList>
    </citation>
    <scope>NUCLEOTIDE SEQUENCE [LARGE SCALE GENOMIC DNA]</scope>
    <source>
        <strain evidence="2">ATCC 23193 / DSM 2154 / NCIB 8452 / DL</strain>
    </source>
</reference>
<dbReference type="OrthoDB" id="1787377at2"/>
<dbReference type="HOGENOM" id="CLU_2315744_0_0_9"/>
<dbReference type="STRING" id="696281.Desru_1603"/>
<sequence length="99" mass="11614">MVTDLLDYRRHSQLKKLNTLVKELLEVRQYLKIFDDLNLPNYQAMLSNLPEGVEGALLKSLHERQGLDYYNFFELKAREQELKEAIQKTSDSLDELLDG</sequence>
<dbReference type="Proteomes" id="UP000009234">
    <property type="component" value="Chromosome"/>
</dbReference>
<reference evidence="1 2" key="2">
    <citation type="journal article" date="2012" name="Stand. Genomic Sci.">
        <title>Complete genome sequence of the sulfate-reducing firmicute Desulfotomaculum ruminis type strain (DL(T)).</title>
        <authorList>
            <person name="Spring S."/>
            <person name="Visser M."/>
            <person name="Lu M."/>
            <person name="Copeland A."/>
            <person name="Lapidus A."/>
            <person name="Lucas S."/>
            <person name="Cheng J.F."/>
            <person name="Han C."/>
            <person name="Tapia R."/>
            <person name="Goodwin L.A."/>
            <person name="Pitluck S."/>
            <person name="Ivanova N."/>
            <person name="Land M."/>
            <person name="Hauser L."/>
            <person name="Larimer F."/>
            <person name="Rohde M."/>
            <person name="Goker M."/>
            <person name="Detter J.C."/>
            <person name="Kyrpides N.C."/>
            <person name="Woyke T."/>
            <person name="Schaap P.J."/>
            <person name="Plugge C.M."/>
            <person name="Muyzer G."/>
            <person name="Kuever J."/>
            <person name="Pereira I.A."/>
            <person name="Parshina S.N."/>
            <person name="Bernier-Latmani R."/>
            <person name="Stams A.J."/>
            <person name="Klenk H.P."/>
        </authorList>
    </citation>
    <scope>NUCLEOTIDE SEQUENCE [LARGE SCALE GENOMIC DNA]</scope>
    <source>
        <strain evidence="2">ATCC 23193 / DSM 2154 / NCIB 8452 / DL</strain>
    </source>
</reference>
<dbReference type="KEGG" id="dru:Desru_1603"/>